<dbReference type="InterPro" id="IPR029061">
    <property type="entry name" value="THDP-binding"/>
</dbReference>
<dbReference type="Pfam" id="PF00676">
    <property type="entry name" value="E1_dh"/>
    <property type="match status" value="1"/>
</dbReference>
<comment type="catalytic activity">
    <reaction evidence="4">
        <text>N(6)-[(R)-lipoyl]-L-lysyl-[protein] + 3-methyl-2-oxobutanoate + H(+) = N(6)-[(R)-S(8)-2-methylpropanoyldihydrolipoyl]-L-lysyl-[protein] + CO2</text>
        <dbReference type="Rhea" id="RHEA:13457"/>
        <dbReference type="Rhea" id="RHEA-COMP:10474"/>
        <dbReference type="Rhea" id="RHEA-COMP:10497"/>
        <dbReference type="ChEBI" id="CHEBI:11851"/>
        <dbReference type="ChEBI" id="CHEBI:15378"/>
        <dbReference type="ChEBI" id="CHEBI:16526"/>
        <dbReference type="ChEBI" id="CHEBI:83099"/>
        <dbReference type="ChEBI" id="CHEBI:83142"/>
        <dbReference type="EC" id="1.2.4.4"/>
    </reaction>
</comment>
<dbReference type="CDD" id="cd02000">
    <property type="entry name" value="TPP_E1_PDC_ADC_BCADC"/>
    <property type="match status" value="1"/>
</dbReference>
<dbReference type="InterPro" id="IPR050771">
    <property type="entry name" value="Alpha-ketoacid_DH_E1_comp"/>
</dbReference>
<evidence type="ECO:0000256" key="4">
    <source>
        <dbReference type="RuleBase" id="RU365014"/>
    </source>
</evidence>
<keyword evidence="3 4" id="KW-0786">Thiamine pyrophosphate</keyword>
<comment type="caution">
    <text evidence="6">The sequence shown here is derived from an EMBL/GenBank/DDBJ whole genome shotgun (WGS) entry which is preliminary data.</text>
</comment>
<sequence>MTSLSAVERLDIYRWMYRTRRFDEVMVSMFKQGRGLGTCFSARGHEAVSIGAGWGLQPEDFAAPMHRNVGMFMLRGLPPDQLYSNYLGRANGTTRGRDANLHGNGDLSHNLIGFISHIPQSLPVALGTAMSFRYRRQPQAALTVCGDGGSTAGVFHETLNMAVLYMAPLVVVLENNQYAYSTPVAEHTAVSELHLKARAYDMPSQVVDGNDVLEVFEAVSAALARARAGEGPSLVEARTMRMLGHAIHDGAEYVPGELLAHWEARDPVVRFRRWLQDNDGVGSDVLQELERTETDLIDQAFAAAEASPFPDPDTVEAGVYAD</sequence>
<organism evidence="6">
    <name type="scientific">Caldilineaceae bacterium SB0662_bin_9</name>
    <dbReference type="NCBI Taxonomy" id="2605258"/>
    <lineage>
        <taxon>Bacteria</taxon>
        <taxon>Bacillati</taxon>
        <taxon>Chloroflexota</taxon>
        <taxon>Caldilineae</taxon>
        <taxon>Caldilineales</taxon>
        <taxon>Caldilineaceae</taxon>
    </lineage>
</organism>
<gene>
    <name evidence="6" type="ORF">F4Y08_05630</name>
</gene>
<evidence type="ECO:0000256" key="2">
    <source>
        <dbReference type="ARBA" id="ARBA00023002"/>
    </source>
</evidence>
<name>A0A6B1DRG0_9CHLR</name>
<dbReference type="PANTHER" id="PTHR43380">
    <property type="entry name" value="2-OXOISOVALERATE DEHYDROGENASE SUBUNIT ALPHA, MITOCHONDRIAL"/>
    <property type="match status" value="1"/>
</dbReference>
<evidence type="ECO:0000256" key="1">
    <source>
        <dbReference type="ARBA" id="ARBA00001964"/>
    </source>
</evidence>
<reference evidence="6" key="1">
    <citation type="submission" date="2019-09" db="EMBL/GenBank/DDBJ databases">
        <title>Characterisation of the sponge microbiome using genome-centric metagenomics.</title>
        <authorList>
            <person name="Engelberts J.P."/>
            <person name="Robbins S.J."/>
            <person name="De Goeij J.M."/>
            <person name="Aranda M."/>
            <person name="Bell S.C."/>
            <person name="Webster N.S."/>
        </authorList>
    </citation>
    <scope>NUCLEOTIDE SEQUENCE</scope>
    <source>
        <strain evidence="6">SB0662_bin_9</strain>
    </source>
</reference>
<protein>
    <recommendedName>
        <fullName evidence="4">2-oxoisovalerate dehydrogenase subunit alpha</fullName>
        <ecNumber evidence="4">1.2.4.4</ecNumber>
    </recommendedName>
    <alternativeName>
        <fullName evidence="4">Branched-chain alpha-keto acid dehydrogenase E1 component alpha chain</fullName>
    </alternativeName>
</protein>
<dbReference type="EC" id="1.2.4.4" evidence="4"/>
<evidence type="ECO:0000313" key="6">
    <source>
        <dbReference type="EMBL" id="MYD89807.1"/>
    </source>
</evidence>
<dbReference type="GO" id="GO:0009083">
    <property type="term" value="P:branched-chain amino acid catabolic process"/>
    <property type="evidence" value="ECO:0007669"/>
    <property type="project" value="TreeGrafter"/>
</dbReference>
<dbReference type="GO" id="GO:0003863">
    <property type="term" value="F:branched-chain 2-oxo acid dehydrogenase activity"/>
    <property type="evidence" value="ECO:0007669"/>
    <property type="project" value="UniProtKB-EC"/>
</dbReference>
<feature type="domain" description="Dehydrogenase E1 component" evidence="5">
    <location>
        <begin position="14"/>
        <end position="312"/>
    </location>
</feature>
<comment type="cofactor">
    <cofactor evidence="1 4">
        <name>thiamine diphosphate</name>
        <dbReference type="ChEBI" id="CHEBI:58937"/>
    </cofactor>
</comment>
<dbReference type="PANTHER" id="PTHR43380:SF1">
    <property type="entry name" value="2-OXOISOVALERATE DEHYDROGENASE SUBUNIT ALPHA, MITOCHONDRIAL"/>
    <property type="match status" value="1"/>
</dbReference>
<dbReference type="InterPro" id="IPR001017">
    <property type="entry name" value="DH_E1"/>
</dbReference>
<keyword evidence="2 4" id="KW-0560">Oxidoreductase</keyword>
<dbReference type="EMBL" id="VXPY01000036">
    <property type="protein sequence ID" value="MYD89807.1"/>
    <property type="molecule type" value="Genomic_DNA"/>
</dbReference>
<comment type="function">
    <text evidence="4">The branched-chain alpha-keto dehydrogenase complex catalyzes the overall conversion of alpha-keto acids to acyl-CoA and CO(2). It contains multiple copies of three enzymatic components: branched-chain alpha-keto acid decarboxylase (E1), lipoamide acyltransferase (E2) and lipoamide dehydrogenase (E3).</text>
</comment>
<dbReference type="SUPFAM" id="SSF52518">
    <property type="entry name" value="Thiamin diphosphate-binding fold (THDP-binding)"/>
    <property type="match status" value="1"/>
</dbReference>
<dbReference type="AlphaFoldDB" id="A0A6B1DRG0"/>
<comment type="similarity">
    <text evidence="4">Belongs to the BCKDHA family.</text>
</comment>
<proteinExistence type="inferred from homology"/>
<evidence type="ECO:0000259" key="5">
    <source>
        <dbReference type="Pfam" id="PF00676"/>
    </source>
</evidence>
<accession>A0A6B1DRG0</accession>
<dbReference type="Gene3D" id="3.40.50.970">
    <property type="match status" value="1"/>
</dbReference>
<evidence type="ECO:0000256" key="3">
    <source>
        <dbReference type="ARBA" id="ARBA00023052"/>
    </source>
</evidence>